<dbReference type="Proteomes" id="UP001623661">
    <property type="component" value="Unassembled WGS sequence"/>
</dbReference>
<dbReference type="EMBL" id="JBJHZY010000001">
    <property type="protein sequence ID" value="MFL0267415.1"/>
    <property type="molecule type" value="Genomic_DNA"/>
</dbReference>
<accession>A0ABW8TR06</accession>
<reference evidence="1 2" key="1">
    <citation type="submission" date="2024-11" db="EMBL/GenBank/DDBJ databases">
        <authorList>
            <person name="Heng Y.C."/>
            <person name="Lim A.C.H."/>
            <person name="Lee J.K.Y."/>
            <person name="Kittelmann S."/>
        </authorList>
    </citation>
    <scope>NUCLEOTIDE SEQUENCE [LARGE SCALE GENOMIC DNA]</scope>
    <source>
        <strain evidence="1 2">WILCCON 0202</strain>
    </source>
</reference>
<protein>
    <submittedName>
        <fullName evidence="1">Uncharacterized protein</fullName>
    </submittedName>
</protein>
<sequence length="49" mass="5384">MSNTMGIFGAISSFAIIESMLRMLTYIAVISVSLKAIQALNTYINKNSR</sequence>
<organism evidence="1 2">
    <name type="scientific">Candidatus Clostridium radicumherbarum</name>
    <dbReference type="NCBI Taxonomy" id="3381662"/>
    <lineage>
        <taxon>Bacteria</taxon>
        <taxon>Bacillati</taxon>
        <taxon>Bacillota</taxon>
        <taxon>Clostridia</taxon>
        <taxon>Eubacteriales</taxon>
        <taxon>Clostridiaceae</taxon>
        <taxon>Clostridium</taxon>
    </lineage>
</organism>
<keyword evidence="2" id="KW-1185">Reference proteome</keyword>
<comment type="caution">
    <text evidence="1">The sequence shown here is derived from an EMBL/GenBank/DDBJ whole genome shotgun (WGS) entry which is preliminary data.</text>
</comment>
<evidence type="ECO:0000313" key="2">
    <source>
        <dbReference type="Proteomes" id="UP001623661"/>
    </source>
</evidence>
<gene>
    <name evidence="1" type="ORF">ACJDUH_04805</name>
</gene>
<dbReference type="RefSeq" id="WP_406764019.1">
    <property type="nucleotide sequence ID" value="NZ_JBJHZY010000001.1"/>
</dbReference>
<evidence type="ECO:0000313" key="1">
    <source>
        <dbReference type="EMBL" id="MFL0267415.1"/>
    </source>
</evidence>
<proteinExistence type="predicted"/>
<name>A0ABW8TR06_9CLOT</name>